<dbReference type="HAMAP" id="MF_01341">
    <property type="entry name" value="Ribosomal_uL15"/>
    <property type="match status" value="1"/>
</dbReference>
<evidence type="ECO:0000313" key="7">
    <source>
        <dbReference type="EMBL" id="KKT81788.1"/>
    </source>
</evidence>
<keyword evidence="4" id="KW-0699">rRNA-binding</keyword>
<dbReference type="InterPro" id="IPR036227">
    <property type="entry name" value="Ribosomal_uL15/eL18_sf"/>
</dbReference>
<evidence type="ECO:0000256" key="4">
    <source>
        <dbReference type="HAMAP-Rule" id="MF_01341"/>
    </source>
</evidence>
<dbReference type="InterPro" id="IPR005749">
    <property type="entry name" value="Ribosomal_uL15_bac-type"/>
</dbReference>
<keyword evidence="3 4" id="KW-0687">Ribonucleoprotein</keyword>
<evidence type="ECO:0000259" key="6">
    <source>
        <dbReference type="Pfam" id="PF00828"/>
    </source>
</evidence>
<dbReference type="EMBL" id="LCJQ01000005">
    <property type="protein sequence ID" value="KKT81788.1"/>
    <property type="molecule type" value="Genomic_DNA"/>
</dbReference>
<name>A0A0G1KDY0_9BACT</name>
<dbReference type="GO" id="GO:0006412">
    <property type="term" value="P:translation"/>
    <property type="evidence" value="ECO:0007669"/>
    <property type="project" value="UniProtKB-UniRule"/>
</dbReference>
<accession>A0A0G1KDY0</accession>
<evidence type="ECO:0000256" key="3">
    <source>
        <dbReference type="ARBA" id="ARBA00023274"/>
    </source>
</evidence>
<dbReference type="Gene3D" id="3.100.10.10">
    <property type="match status" value="1"/>
</dbReference>
<dbReference type="PANTHER" id="PTHR12934">
    <property type="entry name" value="50S RIBOSOMAL PROTEIN L15"/>
    <property type="match status" value="1"/>
</dbReference>
<dbReference type="Proteomes" id="UP000034595">
    <property type="component" value="Unassembled WGS sequence"/>
</dbReference>
<feature type="compositionally biased region" description="Basic residues" evidence="5">
    <location>
        <begin position="12"/>
        <end position="41"/>
    </location>
</feature>
<comment type="function">
    <text evidence="4">Binds to the 23S rRNA.</text>
</comment>
<keyword evidence="2 4" id="KW-0689">Ribosomal protein</keyword>
<dbReference type="GO" id="GO:0019843">
    <property type="term" value="F:rRNA binding"/>
    <property type="evidence" value="ECO:0007669"/>
    <property type="project" value="UniProtKB-UniRule"/>
</dbReference>
<proteinExistence type="inferred from homology"/>
<evidence type="ECO:0000256" key="2">
    <source>
        <dbReference type="ARBA" id="ARBA00022980"/>
    </source>
</evidence>
<dbReference type="PANTHER" id="PTHR12934:SF11">
    <property type="entry name" value="LARGE RIBOSOMAL SUBUNIT PROTEIN UL15M"/>
    <property type="match status" value="1"/>
</dbReference>
<gene>
    <name evidence="4" type="primary">rplO</name>
    <name evidence="7" type="ORF">UW78_C0005G0007</name>
</gene>
<evidence type="ECO:0000256" key="1">
    <source>
        <dbReference type="ARBA" id="ARBA00007320"/>
    </source>
</evidence>
<evidence type="ECO:0000313" key="8">
    <source>
        <dbReference type="Proteomes" id="UP000034595"/>
    </source>
</evidence>
<dbReference type="InterPro" id="IPR021131">
    <property type="entry name" value="Ribosomal_uL15/eL18"/>
</dbReference>
<reference evidence="7 8" key="1">
    <citation type="journal article" date="2015" name="Nature">
        <title>rRNA introns, odd ribosomes, and small enigmatic genomes across a large radiation of phyla.</title>
        <authorList>
            <person name="Brown C.T."/>
            <person name="Hug L.A."/>
            <person name="Thomas B.C."/>
            <person name="Sharon I."/>
            <person name="Castelle C.J."/>
            <person name="Singh A."/>
            <person name="Wilkins M.J."/>
            <person name="Williams K.H."/>
            <person name="Banfield J.F."/>
        </authorList>
    </citation>
    <scope>NUCLEOTIDE SEQUENCE [LARGE SCALE GENOMIC DNA]</scope>
</reference>
<keyword evidence="4" id="KW-0694">RNA-binding</keyword>
<dbReference type="InterPro" id="IPR030878">
    <property type="entry name" value="Ribosomal_uL15"/>
</dbReference>
<dbReference type="GO" id="GO:0022625">
    <property type="term" value="C:cytosolic large ribosomal subunit"/>
    <property type="evidence" value="ECO:0007669"/>
    <property type="project" value="TreeGrafter"/>
</dbReference>
<organism evidence="7 8">
    <name type="scientific">Candidatus Azambacteria bacterium GW2011_GWA1_44_9</name>
    <dbReference type="NCBI Taxonomy" id="1618610"/>
    <lineage>
        <taxon>Bacteria</taxon>
        <taxon>Candidatus Azamiibacteriota</taxon>
    </lineage>
</organism>
<protein>
    <recommendedName>
        <fullName evidence="4">Large ribosomal subunit protein uL15</fullName>
    </recommendedName>
</protein>
<feature type="domain" description="Large ribosomal subunit protein uL15/eL18" evidence="6">
    <location>
        <begin position="77"/>
        <end position="147"/>
    </location>
</feature>
<dbReference type="SUPFAM" id="SSF52080">
    <property type="entry name" value="Ribosomal proteins L15p and L18e"/>
    <property type="match status" value="1"/>
</dbReference>
<evidence type="ECO:0000256" key="5">
    <source>
        <dbReference type="SAM" id="MobiDB-lite"/>
    </source>
</evidence>
<sequence>MQIHEVTSKTQFKTKKVVGRGGKRGKTAGRGTKGQKARAGHRIRPAIRDIIKKLPKRRGEGVSVNRFSTPYAHTATIYLDVLSASFGAGERVTPKALLEKELIKKSGNKIPAVKILVRGTIDKKLIVRGCAVSEGAKTAIEKLGGTVK</sequence>
<comment type="similarity">
    <text evidence="1 4">Belongs to the universal ribosomal protein uL15 family.</text>
</comment>
<comment type="subunit">
    <text evidence="4">Part of the 50S ribosomal subunit.</text>
</comment>
<dbReference type="PATRIC" id="fig|1618610.3.peg.208"/>
<dbReference type="GO" id="GO:0003735">
    <property type="term" value="F:structural constituent of ribosome"/>
    <property type="evidence" value="ECO:0007669"/>
    <property type="project" value="InterPro"/>
</dbReference>
<dbReference type="AlphaFoldDB" id="A0A0G1KDY0"/>
<dbReference type="Pfam" id="PF00828">
    <property type="entry name" value="Ribosomal_L27A"/>
    <property type="match status" value="1"/>
</dbReference>
<feature type="region of interest" description="Disordered" evidence="5">
    <location>
        <begin position="1"/>
        <end position="41"/>
    </location>
</feature>
<comment type="caution">
    <text evidence="7">The sequence shown here is derived from an EMBL/GenBank/DDBJ whole genome shotgun (WGS) entry which is preliminary data.</text>
</comment>